<keyword evidence="12" id="KW-1185">Reference proteome</keyword>
<dbReference type="PANTHER" id="PTHR11923:SF51">
    <property type="entry name" value="LYSOSOME MEMBRANE PROTEIN 2"/>
    <property type="match status" value="1"/>
</dbReference>
<comment type="subcellular location">
    <subcellularLocation>
        <location evidence="1">Cell membrane</location>
        <topology evidence="1">Multi-pass membrane protein</topology>
    </subcellularLocation>
</comment>
<dbReference type="GO" id="GO:0005737">
    <property type="term" value="C:cytoplasm"/>
    <property type="evidence" value="ECO:0007669"/>
    <property type="project" value="TreeGrafter"/>
</dbReference>
<feature type="region of interest" description="Disordered" evidence="10">
    <location>
        <begin position="480"/>
        <end position="557"/>
    </location>
</feature>
<evidence type="ECO:0000256" key="7">
    <source>
        <dbReference type="ARBA" id="ARBA00023157"/>
    </source>
</evidence>
<evidence type="ECO:0000256" key="5">
    <source>
        <dbReference type="ARBA" id="ARBA00022989"/>
    </source>
</evidence>
<keyword evidence="4" id="KW-0812">Transmembrane</keyword>
<dbReference type="Proteomes" id="UP001497497">
    <property type="component" value="Unassembled WGS sequence"/>
</dbReference>
<comment type="similarity">
    <text evidence="2">Belongs to the CD36 family.</text>
</comment>
<evidence type="ECO:0000256" key="8">
    <source>
        <dbReference type="ARBA" id="ARBA00023170"/>
    </source>
</evidence>
<evidence type="ECO:0000256" key="4">
    <source>
        <dbReference type="ARBA" id="ARBA00022692"/>
    </source>
</evidence>
<evidence type="ECO:0008006" key="13">
    <source>
        <dbReference type="Google" id="ProtNLM"/>
    </source>
</evidence>
<evidence type="ECO:0000256" key="2">
    <source>
        <dbReference type="ARBA" id="ARBA00010532"/>
    </source>
</evidence>
<keyword evidence="9" id="KW-0325">Glycoprotein</keyword>
<protein>
    <recommendedName>
        <fullName evidence="13">Scavenger receptor class B member 1</fullName>
    </recommendedName>
</protein>
<evidence type="ECO:0000256" key="3">
    <source>
        <dbReference type="ARBA" id="ARBA00022475"/>
    </source>
</evidence>
<keyword evidence="3" id="KW-1003">Cell membrane</keyword>
<accession>A0AAV2GZ23</accession>
<evidence type="ECO:0000313" key="12">
    <source>
        <dbReference type="Proteomes" id="UP001497497"/>
    </source>
</evidence>
<reference evidence="11 12" key="1">
    <citation type="submission" date="2024-04" db="EMBL/GenBank/DDBJ databases">
        <authorList>
            <consortium name="Genoscope - CEA"/>
            <person name="William W."/>
        </authorList>
    </citation>
    <scope>NUCLEOTIDE SEQUENCE [LARGE SCALE GENOMIC DNA]</scope>
</reference>
<name>A0AAV2GZ23_LYMST</name>
<comment type="caution">
    <text evidence="11">The sequence shown here is derived from an EMBL/GenBank/DDBJ whole genome shotgun (WGS) entry which is preliminary data.</text>
</comment>
<dbReference type="InterPro" id="IPR005428">
    <property type="entry name" value="CD36/SCARB1/SNMP1"/>
</dbReference>
<dbReference type="AlphaFoldDB" id="A0AAV2GZ23"/>
<sequence>MSVKKLVFLLIVGVLLAAIGSIMFPVIDYVIKEEIKKKVVISNTSETYDVWQDIPIPVYMQFYIFNVLNSEEIQNGEKPAVEQLGPYTYIERRTKFDIVWNENGTVTYKQTRTFHFVPEMSAGNETDLITTINPIIAVLAQSLRWLPEIVKEVISRVLELTPNEDLFMTRPVKEVLWGYEDPSLTLLNSLLPTWFSRTVIGYFIRKNFTDDGVYTVYTGETDANLVGEIEKYNGDSSVNIWSTEWANMVNGSDGTLNPPFGFDEEYSHVFVSDICRSIRGKYKTDVTIPQGIKLRRFGGDQNDMKNATLNPDNIGFCTPNTSCLPTGLLNSTLCQEPVDGFALPIIFSFPHFLYADPEVQESVDGLEPNEWEHQTVIDAEPWTGFVLRVAKRLQINIFVEPIAGIKQTHNIRKLYFPVVWLNESSATDDKHADLLIDQLFTPLEITNIVKITLVCLGGVWVLVTSGLLIHGCWQNRGYNDDEDDETDGIRSPPRSHDPVTDPILPSSGSGNFSRIPGPSRGDSSVTSSTSGQRSSGMSKDQVVKNERTPILGSNLDV</sequence>
<dbReference type="InterPro" id="IPR002159">
    <property type="entry name" value="CD36_fam"/>
</dbReference>
<evidence type="ECO:0000256" key="1">
    <source>
        <dbReference type="ARBA" id="ARBA00004651"/>
    </source>
</evidence>
<keyword evidence="6" id="KW-0472">Membrane</keyword>
<evidence type="ECO:0000256" key="9">
    <source>
        <dbReference type="ARBA" id="ARBA00023180"/>
    </source>
</evidence>
<dbReference type="PRINTS" id="PR01610">
    <property type="entry name" value="CD36ANTIGEN"/>
</dbReference>
<evidence type="ECO:0000256" key="10">
    <source>
        <dbReference type="SAM" id="MobiDB-lite"/>
    </source>
</evidence>
<dbReference type="PANTHER" id="PTHR11923">
    <property type="entry name" value="SCAVENGER RECEPTOR CLASS B TYPE-1 SR-B1"/>
    <property type="match status" value="1"/>
</dbReference>
<dbReference type="GO" id="GO:0005886">
    <property type="term" value="C:plasma membrane"/>
    <property type="evidence" value="ECO:0007669"/>
    <property type="project" value="UniProtKB-SubCell"/>
</dbReference>
<organism evidence="11 12">
    <name type="scientific">Lymnaea stagnalis</name>
    <name type="common">Great pond snail</name>
    <name type="synonym">Helix stagnalis</name>
    <dbReference type="NCBI Taxonomy" id="6523"/>
    <lineage>
        <taxon>Eukaryota</taxon>
        <taxon>Metazoa</taxon>
        <taxon>Spiralia</taxon>
        <taxon>Lophotrochozoa</taxon>
        <taxon>Mollusca</taxon>
        <taxon>Gastropoda</taxon>
        <taxon>Heterobranchia</taxon>
        <taxon>Euthyneura</taxon>
        <taxon>Panpulmonata</taxon>
        <taxon>Hygrophila</taxon>
        <taxon>Lymnaeoidea</taxon>
        <taxon>Lymnaeidae</taxon>
        <taxon>Lymnaea</taxon>
    </lineage>
</organism>
<evidence type="ECO:0000256" key="6">
    <source>
        <dbReference type="ARBA" id="ARBA00023136"/>
    </source>
</evidence>
<dbReference type="Pfam" id="PF01130">
    <property type="entry name" value="CD36"/>
    <property type="match status" value="1"/>
</dbReference>
<gene>
    <name evidence="11" type="ORF">GSLYS_00000567001</name>
</gene>
<feature type="compositionally biased region" description="Low complexity" evidence="10">
    <location>
        <begin position="517"/>
        <end position="538"/>
    </location>
</feature>
<keyword evidence="8" id="KW-0675">Receptor</keyword>
<dbReference type="PRINTS" id="PR01609">
    <property type="entry name" value="CD36FAMILY"/>
</dbReference>
<evidence type="ECO:0000313" key="11">
    <source>
        <dbReference type="EMBL" id="CAL1526390.1"/>
    </source>
</evidence>
<keyword evidence="7" id="KW-1015">Disulfide bond</keyword>
<dbReference type="GO" id="GO:0005044">
    <property type="term" value="F:scavenger receptor activity"/>
    <property type="evidence" value="ECO:0007669"/>
    <property type="project" value="TreeGrafter"/>
</dbReference>
<dbReference type="EMBL" id="CAXITT010000005">
    <property type="protein sequence ID" value="CAL1526390.1"/>
    <property type="molecule type" value="Genomic_DNA"/>
</dbReference>
<proteinExistence type="inferred from homology"/>
<keyword evidence="5" id="KW-1133">Transmembrane helix</keyword>